<accession>A0A383D480</accession>
<reference evidence="1" key="1">
    <citation type="submission" date="2018-05" db="EMBL/GenBank/DDBJ databases">
        <authorList>
            <person name="Lanie J.A."/>
            <person name="Ng W.-L."/>
            <person name="Kazmierczak K.M."/>
            <person name="Andrzejewski T.M."/>
            <person name="Davidsen T.M."/>
            <person name="Wayne K.J."/>
            <person name="Tettelin H."/>
            <person name="Glass J.I."/>
            <person name="Rusch D."/>
            <person name="Podicherti R."/>
            <person name="Tsui H.-C.T."/>
            <person name="Winkler M.E."/>
        </authorList>
    </citation>
    <scope>NUCLEOTIDE SEQUENCE</scope>
</reference>
<sequence length="115" mass="12339">MVSLEILLQTVPSHVPATGVSSQYDQSTVPCWLASSGGREENLWSSSVFGESNFGASKPVPATSLVIDLRNFTPNLKASTLGDDGVDQFCSFLAEFHAICIDAALMAMEPSQREE</sequence>
<name>A0A383D480_9ZZZZ</name>
<organism evidence="1">
    <name type="scientific">marine metagenome</name>
    <dbReference type="NCBI Taxonomy" id="408172"/>
    <lineage>
        <taxon>unclassified sequences</taxon>
        <taxon>metagenomes</taxon>
        <taxon>ecological metagenomes</taxon>
    </lineage>
</organism>
<gene>
    <name evidence="1" type="ORF">METZ01_LOCUS491978</name>
</gene>
<feature type="non-terminal residue" evidence="1">
    <location>
        <position position="115"/>
    </location>
</feature>
<dbReference type="EMBL" id="UINC01214063">
    <property type="protein sequence ID" value="SVE39124.1"/>
    <property type="molecule type" value="Genomic_DNA"/>
</dbReference>
<dbReference type="AlphaFoldDB" id="A0A383D480"/>
<proteinExistence type="predicted"/>
<evidence type="ECO:0000313" key="1">
    <source>
        <dbReference type="EMBL" id="SVE39124.1"/>
    </source>
</evidence>
<protein>
    <submittedName>
        <fullName evidence="1">Uncharacterized protein</fullName>
    </submittedName>
</protein>